<dbReference type="OrthoDB" id="203440at2759"/>
<sequence>MDDTDGIEDMRTSLQTMTKSASSVRQTIRQLLDDPQAFDTKDGISLLSIKHHVLLSYLRSLALLSTRRMLGHTLTEREAPKLPFSCPDRDCRGSGAGDLVDAMIEGRTILEKTRALEGKLKYQIEKLVRLAREPEKAQVAVNDPLAFRPNPQNLEANDDENSSDVAYDDTFNQRQSADGIYRPPRLAPVPYTEAPKSKSHKERAPVPSALNHLAADPSRPHVETTSGLGGIPQLGSKRAAYLKRLQDFEEENFTRVIMKKSDAKRRLRDEADLALGGDLGGAYNPRARRRAGGLEDEFGDVLRSVDRVHNGNDGYEELRKKGKKADVLSRSRDSFSKKRTDPFEDNGDGTQRTKKRSRFEMEAKIAKKKLSRKR</sequence>
<evidence type="ECO:0000256" key="1">
    <source>
        <dbReference type="SAM" id="MobiDB-lite"/>
    </source>
</evidence>
<dbReference type="AlphaFoldDB" id="A0A8H5LI80"/>
<proteinExistence type="predicted"/>
<dbReference type="InterPro" id="IPR007146">
    <property type="entry name" value="Sas10/Utp3/C1D"/>
</dbReference>
<dbReference type="Proteomes" id="UP000559027">
    <property type="component" value="Unassembled WGS sequence"/>
</dbReference>
<feature type="region of interest" description="Disordered" evidence="1">
    <location>
        <begin position="141"/>
        <end position="231"/>
    </location>
</feature>
<dbReference type="PANTHER" id="PTHR13237">
    <property type="entry name" value="SOMETHING ABOUT SILENCING PROTEIN 10-RELATED"/>
    <property type="match status" value="1"/>
</dbReference>
<dbReference type="EMBL" id="JAACJO010000005">
    <property type="protein sequence ID" value="KAF5358177.1"/>
    <property type="molecule type" value="Genomic_DNA"/>
</dbReference>
<organism evidence="2 3">
    <name type="scientific">Leucocoprinus leucothites</name>
    <dbReference type="NCBI Taxonomy" id="201217"/>
    <lineage>
        <taxon>Eukaryota</taxon>
        <taxon>Fungi</taxon>
        <taxon>Dikarya</taxon>
        <taxon>Basidiomycota</taxon>
        <taxon>Agaricomycotina</taxon>
        <taxon>Agaricomycetes</taxon>
        <taxon>Agaricomycetidae</taxon>
        <taxon>Agaricales</taxon>
        <taxon>Agaricineae</taxon>
        <taxon>Agaricaceae</taxon>
        <taxon>Leucocoprinus</taxon>
    </lineage>
</organism>
<gene>
    <name evidence="2" type="ORF">D9756_001853</name>
</gene>
<protein>
    <recommendedName>
        <fullName evidence="4">Neuroguidin</fullName>
    </recommendedName>
</protein>
<name>A0A8H5LI80_9AGAR</name>
<feature type="region of interest" description="Disordered" evidence="1">
    <location>
        <begin position="311"/>
        <end position="374"/>
    </location>
</feature>
<evidence type="ECO:0000313" key="2">
    <source>
        <dbReference type="EMBL" id="KAF5358177.1"/>
    </source>
</evidence>
<dbReference type="PANTHER" id="PTHR13237:SF9">
    <property type="entry name" value="NEUROGUIDIN"/>
    <property type="match status" value="1"/>
</dbReference>
<dbReference type="GO" id="GO:0000462">
    <property type="term" value="P:maturation of SSU-rRNA from tricistronic rRNA transcript (SSU-rRNA, 5.8S rRNA, LSU-rRNA)"/>
    <property type="evidence" value="ECO:0007669"/>
    <property type="project" value="TreeGrafter"/>
</dbReference>
<dbReference type="GO" id="GO:0032040">
    <property type="term" value="C:small-subunit processome"/>
    <property type="evidence" value="ECO:0007669"/>
    <property type="project" value="TreeGrafter"/>
</dbReference>
<feature type="compositionally biased region" description="Basic and acidic residues" evidence="1">
    <location>
        <begin position="311"/>
        <end position="342"/>
    </location>
</feature>
<comment type="caution">
    <text evidence="2">The sequence shown here is derived from an EMBL/GenBank/DDBJ whole genome shotgun (WGS) entry which is preliminary data.</text>
</comment>
<accession>A0A8H5LI80</accession>
<keyword evidence="3" id="KW-1185">Reference proteome</keyword>
<evidence type="ECO:0008006" key="4">
    <source>
        <dbReference type="Google" id="ProtNLM"/>
    </source>
</evidence>
<evidence type="ECO:0000313" key="3">
    <source>
        <dbReference type="Proteomes" id="UP000559027"/>
    </source>
</evidence>
<reference evidence="2 3" key="1">
    <citation type="journal article" date="2020" name="ISME J.">
        <title>Uncovering the hidden diversity of litter-decomposition mechanisms in mushroom-forming fungi.</title>
        <authorList>
            <person name="Floudas D."/>
            <person name="Bentzer J."/>
            <person name="Ahren D."/>
            <person name="Johansson T."/>
            <person name="Persson P."/>
            <person name="Tunlid A."/>
        </authorList>
    </citation>
    <scope>NUCLEOTIDE SEQUENCE [LARGE SCALE GENOMIC DNA]</scope>
    <source>
        <strain evidence="2 3">CBS 146.42</strain>
    </source>
</reference>
<dbReference type="Pfam" id="PF04000">
    <property type="entry name" value="Sas10_Utp3"/>
    <property type="match status" value="1"/>
</dbReference>